<reference evidence="1 2" key="1">
    <citation type="submission" date="2007-03" db="EMBL/GenBank/DDBJ databases">
        <authorList>
            <person name="Stal L."/>
            <person name="Ferriera S."/>
            <person name="Johnson J."/>
            <person name="Kravitz S."/>
            <person name="Beeson K."/>
            <person name="Sutton G."/>
            <person name="Rogers Y.-H."/>
            <person name="Friedman R."/>
            <person name="Frazier M."/>
            <person name="Venter J.C."/>
        </authorList>
    </citation>
    <scope>NUCLEOTIDE SEQUENCE [LARGE SCALE GENOMIC DNA]</scope>
    <source>
        <strain evidence="1 2">CCY0110</strain>
    </source>
</reference>
<dbReference type="AlphaFoldDB" id="A3IJ27"/>
<comment type="caution">
    <text evidence="1">The sequence shown here is derived from an EMBL/GenBank/DDBJ whole genome shotgun (WGS) entry which is preliminary data.</text>
</comment>
<proteinExistence type="predicted"/>
<accession>A3IJ27</accession>
<evidence type="ECO:0000313" key="2">
    <source>
        <dbReference type="Proteomes" id="UP000003781"/>
    </source>
</evidence>
<organism evidence="1 2">
    <name type="scientific">Crocosphaera chwakensis CCY0110</name>
    <dbReference type="NCBI Taxonomy" id="391612"/>
    <lineage>
        <taxon>Bacteria</taxon>
        <taxon>Bacillati</taxon>
        <taxon>Cyanobacteriota</taxon>
        <taxon>Cyanophyceae</taxon>
        <taxon>Oscillatoriophycideae</taxon>
        <taxon>Chroococcales</taxon>
        <taxon>Aphanothecaceae</taxon>
        <taxon>Crocosphaera</taxon>
        <taxon>Crocosphaera chwakensis</taxon>
    </lineage>
</organism>
<keyword evidence="2" id="KW-1185">Reference proteome</keyword>
<name>A3IJ27_9CHRO</name>
<evidence type="ECO:0000313" key="1">
    <source>
        <dbReference type="EMBL" id="EAZ93809.1"/>
    </source>
</evidence>
<protein>
    <submittedName>
        <fullName evidence="1">Uncharacterized protein</fullName>
    </submittedName>
</protein>
<dbReference type="EMBL" id="AAXW01000002">
    <property type="protein sequence ID" value="EAZ93809.1"/>
    <property type="molecule type" value="Genomic_DNA"/>
</dbReference>
<dbReference type="Proteomes" id="UP000003781">
    <property type="component" value="Unassembled WGS sequence"/>
</dbReference>
<sequence>MRMIHHYKVYDSLDDSSDDSPDAEIFTMVPPIRVIRCISSFMRA</sequence>
<gene>
    <name evidence="1" type="ORF">CY0110_18477</name>
</gene>